<accession>A0AC61N6Q1</accession>
<dbReference type="Proteomes" id="UP000682782">
    <property type="component" value="Chromosome"/>
</dbReference>
<gene>
    <name evidence="1" type="ORF">JYE49_14825</name>
</gene>
<keyword evidence="1" id="KW-0413">Isomerase</keyword>
<organism evidence="1 2">
    <name type="scientific">Aristaeella hokkaidonensis</name>
    <dbReference type="NCBI Taxonomy" id="3046382"/>
    <lineage>
        <taxon>Bacteria</taxon>
        <taxon>Bacillati</taxon>
        <taxon>Bacillota</taxon>
        <taxon>Clostridia</taxon>
        <taxon>Eubacteriales</taxon>
        <taxon>Aristaeellaceae</taxon>
        <taxon>Aristaeella</taxon>
    </lineage>
</organism>
<keyword evidence="2" id="KW-1185">Reference proteome</keyword>
<evidence type="ECO:0000313" key="1">
    <source>
        <dbReference type="EMBL" id="QUC67084.1"/>
    </source>
</evidence>
<name>A0AC61N6Q1_9FIRM</name>
<reference evidence="1" key="1">
    <citation type="submission" date="2021-01" db="EMBL/GenBank/DDBJ databases">
        <title>Complete genome sequence of Clostridiales bacterium R-7.</title>
        <authorList>
            <person name="Mahoney-Kurpe S.C."/>
            <person name="Palevich N."/>
            <person name="Koike S."/>
            <person name="Moon C.D."/>
            <person name="Attwood G.T."/>
        </authorList>
    </citation>
    <scope>NUCLEOTIDE SEQUENCE</scope>
    <source>
        <strain evidence="1">R-7</strain>
    </source>
</reference>
<sequence>MTRIKMCGLRRPEDIEAVNELKPEYIGFVFFPGSKRYVTPETAKTLRAGLNPGIKAVGVFVDEEPEKVARLLEEGVIDIAQLHGHEDETYLAELRKKTDKPLIRAFRIRSAEDTQQAQASTAEQILLDAGAGDGKTFDWSWLKEVTRPYFLAGGLNPENAGEAVKKLKPYAVDVSSGIETEGYKDINKMRAFVRAVREEQV</sequence>
<dbReference type="EMBL" id="CP068393">
    <property type="protein sequence ID" value="QUC67084.1"/>
    <property type="molecule type" value="Genomic_DNA"/>
</dbReference>
<proteinExistence type="predicted"/>
<protein>
    <submittedName>
        <fullName evidence="1">Phosphoribosylanthranilate isomerase</fullName>
    </submittedName>
</protein>
<evidence type="ECO:0000313" key="2">
    <source>
        <dbReference type="Proteomes" id="UP000682782"/>
    </source>
</evidence>